<dbReference type="AlphaFoldDB" id="A0A0L7RIG6"/>
<keyword evidence="9" id="KW-0472">Membrane</keyword>
<dbReference type="Proteomes" id="UP000053825">
    <property type="component" value="Unassembled WGS sequence"/>
</dbReference>
<accession>A0A0L7RIG6</accession>
<dbReference type="Pfam" id="PF05511">
    <property type="entry name" value="ATP-synt_F6"/>
    <property type="match status" value="1"/>
</dbReference>
<evidence type="ECO:0000256" key="5">
    <source>
        <dbReference type="ARBA" id="ARBA00022781"/>
    </source>
</evidence>
<keyword evidence="11" id="KW-1185">Reference proteome</keyword>
<evidence type="ECO:0000256" key="1">
    <source>
        <dbReference type="ARBA" id="ARBA00004273"/>
    </source>
</evidence>
<dbReference type="EMBL" id="KQ414584">
    <property type="protein sequence ID" value="KOC70593.1"/>
    <property type="molecule type" value="Genomic_DNA"/>
</dbReference>
<dbReference type="InterPro" id="IPR008387">
    <property type="entry name" value="ATP_synth_f6_mt"/>
</dbReference>
<keyword evidence="3" id="KW-0813">Transport</keyword>
<dbReference type="GO" id="GO:0015986">
    <property type="term" value="P:proton motive force-driven ATP synthesis"/>
    <property type="evidence" value="ECO:0007669"/>
    <property type="project" value="InterPro"/>
</dbReference>
<evidence type="ECO:0000313" key="11">
    <source>
        <dbReference type="Proteomes" id="UP000053825"/>
    </source>
</evidence>
<organism evidence="10 11">
    <name type="scientific">Habropoda laboriosa</name>
    <dbReference type="NCBI Taxonomy" id="597456"/>
    <lineage>
        <taxon>Eukaryota</taxon>
        <taxon>Metazoa</taxon>
        <taxon>Ecdysozoa</taxon>
        <taxon>Arthropoda</taxon>
        <taxon>Hexapoda</taxon>
        <taxon>Insecta</taxon>
        <taxon>Pterygota</taxon>
        <taxon>Neoptera</taxon>
        <taxon>Endopterygota</taxon>
        <taxon>Hymenoptera</taxon>
        <taxon>Apocrita</taxon>
        <taxon>Aculeata</taxon>
        <taxon>Apoidea</taxon>
        <taxon>Anthophila</taxon>
        <taxon>Apidae</taxon>
        <taxon>Habropoda</taxon>
    </lineage>
</organism>
<proteinExistence type="inferred from homology"/>
<keyword evidence="6" id="KW-0999">Mitochondrion inner membrane</keyword>
<gene>
    <name evidence="10" type="ORF">WH47_03609</name>
</gene>
<dbReference type="InterPro" id="IPR036204">
    <property type="entry name" value="ATP_synth_f6_sf_mt"/>
</dbReference>
<dbReference type="STRING" id="597456.A0A0L7RIG6"/>
<evidence type="ECO:0000256" key="7">
    <source>
        <dbReference type="ARBA" id="ARBA00023065"/>
    </source>
</evidence>
<sequence length="115" mass="13485">MLTQRLVKSAPKVIKRNIGILAPAFKEATDPIQKLFLDKIREYKSKSSGGKLVDPTPEIEKERHSELDRIMKQYELKGDVTEFPKFSFKGMYIYRNMEDHTYRMLYNNVEKGLNV</sequence>
<dbReference type="OrthoDB" id="8902296at2759"/>
<evidence type="ECO:0000256" key="6">
    <source>
        <dbReference type="ARBA" id="ARBA00022792"/>
    </source>
</evidence>
<evidence type="ECO:0000256" key="2">
    <source>
        <dbReference type="ARBA" id="ARBA00007346"/>
    </source>
</evidence>
<evidence type="ECO:0000313" key="10">
    <source>
        <dbReference type="EMBL" id="KOC70593.1"/>
    </source>
</evidence>
<dbReference type="GO" id="GO:0015078">
    <property type="term" value="F:proton transmembrane transporter activity"/>
    <property type="evidence" value="ECO:0007669"/>
    <property type="project" value="InterPro"/>
</dbReference>
<comment type="subcellular location">
    <subcellularLocation>
        <location evidence="1">Mitochondrion inner membrane</location>
    </subcellularLocation>
</comment>
<protein>
    <submittedName>
        <fullName evidence="10">ATP synthase-coupling factor 6, mitochondrial</fullName>
    </submittedName>
</protein>
<dbReference type="Gene3D" id="1.10.246.110">
    <property type="entry name" value="Mitochondrial ATP synthase-coupling factor 6"/>
    <property type="match status" value="1"/>
</dbReference>
<comment type="similarity">
    <text evidence="2">Belongs to the eukaryotic ATPase subunit F6 family.</text>
</comment>
<evidence type="ECO:0000256" key="4">
    <source>
        <dbReference type="ARBA" id="ARBA00022547"/>
    </source>
</evidence>
<keyword evidence="5" id="KW-0375">Hydrogen ion transport</keyword>
<keyword evidence="7" id="KW-0406">Ion transport</keyword>
<dbReference type="SUPFAM" id="SSF111357">
    <property type="entry name" value="Mitochondrial ATP synthase coupling factor 6"/>
    <property type="match status" value="1"/>
</dbReference>
<keyword evidence="4" id="KW-0138">CF(0)</keyword>
<evidence type="ECO:0000256" key="9">
    <source>
        <dbReference type="ARBA" id="ARBA00023136"/>
    </source>
</evidence>
<dbReference type="PANTHER" id="PTHR12441">
    <property type="entry name" value="ATP SYNTHASE COUPLING FACTOR 6, MITOCHONDRIAL"/>
    <property type="match status" value="1"/>
</dbReference>
<evidence type="ECO:0000256" key="8">
    <source>
        <dbReference type="ARBA" id="ARBA00023128"/>
    </source>
</evidence>
<name>A0A0L7RIG6_9HYME</name>
<dbReference type="PANTHER" id="PTHR12441:SF10">
    <property type="entry name" value="ATP SYNTHASE-COUPLING FACTOR 6, MITOCHONDRIAL"/>
    <property type="match status" value="1"/>
</dbReference>
<dbReference type="GO" id="GO:0005743">
    <property type="term" value="C:mitochondrial inner membrane"/>
    <property type="evidence" value="ECO:0007669"/>
    <property type="project" value="UniProtKB-SubCell"/>
</dbReference>
<evidence type="ECO:0000256" key="3">
    <source>
        <dbReference type="ARBA" id="ARBA00022448"/>
    </source>
</evidence>
<dbReference type="GO" id="GO:0045259">
    <property type="term" value="C:proton-transporting ATP synthase complex"/>
    <property type="evidence" value="ECO:0007669"/>
    <property type="project" value="UniProtKB-KW"/>
</dbReference>
<keyword evidence="8" id="KW-0496">Mitochondrion</keyword>
<dbReference type="FunFam" id="1.10.246.110:FF:000001">
    <property type="entry name" value="ATP synthase-coupling factor 6, mitochondrial"/>
    <property type="match status" value="1"/>
</dbReference>
<reference evidence="10 11" key="1">
    <citation type="submission" date="2015-07" db="EMBL/GenBank/DDBJ databases">
        <title>The genome of Habropoda laboriosa.</title>
        <authorList>
            <person name="Pan H."/>
            <person name="Kapheim K."/>
        </authorList>
    </citation>
    <scope>NUCLEOTIDE SEQUENCE [LARGE SCALE GENOMIC DNA]</scope>
    <source>
        <strain evidence="10">0110345459</strain>
    </source>
</reference>